<comment type="caution">
    <text evidence="2">The sequence shown here is derived from an EMBL/GenBank/DDBJ whole genome shotgun (WGS) entry which is preliminary data.</text>
</comment>
<feature type="compositionally biased region" description="Basic residues" evidence="1">
    <location>
        <begin position="1"/>
        <end position="12"/>
    </location>
</feature>
<evidence type="ECO:0000256" key="1">
    <source>
        <dbReference type="SAM" id="MobiDB-lite"/>
    </source>
</evidence>
<dbReference type="Proteomes" id="UP001341840">
    <property type="component" value="Unassembled WGS sequence"/>
</dbReference>
<accession>A0ABU6RIG7</accession>
<feature type="region of interest" description="Disordered" evidence="1">
    <location>
        <begin position="55"/>
        <end position="82"/>
    </location>
</feature>
<sequence length="157" mass="17068">MAPRGRSRRAARAKPAPALAVEAGPATQAAKAPQDAQSLHRLNREWHIAGDLVSEQTFTPDISPPRPSARITHSEPTIRDPRLGVLPTRLGVLPTRLGAFLHDELSKQPRLGISNTRLGVPLFKASWSHHAFNAQRPALNAQRPLPSSLGSKKRLSV</sequence>
<dbReference type="EMBL" id="JASCZI010030575">
    <property type="protein sequence ID" value="MED6123694.1"/>
    <property type="molecule type" value="Genomic_DNA"/>
</dbReference>
<keyword evidence="3" id="KW-1185">Reference proteome</keyword>
<feature type="compositionally biased region" description="Low complexity" evidence="1">
    <location>
        <begin position="13"/>
        <end position="23"/>
    </location>
</feature>
<feature type="region of interest" description="Disordered" evidence="1">
    <location>
        <begin position="138"/>
        <end position="157"/>
    </location>
</feature>
<gene>
    <name evidence="2" type="ORF">PIB30_051611</name>
</gene>
<organism evidence="2 3">
    <name type="scientific">Stylosanthes scabra</name>
    <dbReference type="NCBI Taxonomy" id="79078"/>
    <lineage>
        <taxon>Eukaryota</taxon>
        <taxon>Viridiplantae</taxon>
        <taxon>Streptophyta</taxon>
        <taxon>Embryophyta</taxon>
        <taxon>Tracheophyta</taxon>
        <taxon>Spermatophyta</taxon>
        <taxon>Magnoliopsida</taxon>
        <taxon>eudicotyledons</taxon>
        <taxon>Gunneridae</taxon>
        <taxon>Pentapetalae</taxon>
        <taxon>rosids</taxon>
        <taxon>fabids</taxon>
        <taxon>Fabales</taxon>
        <taxon>Fabaceae</taxon>
        <taxon>Papilionoideae</taxon>
        <taxon>50 kb inversion clade</taxon>
        <taxon>dalbergioids sensu lato</taxon>
        <taxon>Dalbergieae</taxon>
        <taxon>Pterocarpus clade</taxon>
        <taxon>Stylosanthes</taxon>
    </lineage>
</organism>
<feature type="region of interest" description="Disordered" evidence="1">
    <location>
        <begin position="1"/>
        <end position="37"/>
    </location>
</feature>
<feature type="compositionally biased region" description="Basic and acidic residues" evidence="1">
    <location>
        <begin position="72"/>
        <end position="82"/>
    </location>
</feature>
<reference evidence="2 3" key="1">
    <citation type="journal article" date="2023" name="Plants (Basel)">
        <title>Bridging the Gap: Combining Genomics and Transcriptomics Approaches to Understand Stylosanthes scabra, an Orphan Legume from the Brazilian Caatinga.</title>
        <authorList>
            <person name="Ferreira-Neto J.R.C."/>
            <person name="da Silva M.D."/>
            <person name="Binneck E."/>
            <person name="de Melo N.F."/>
            <person name="da Silva R.H."/>
            <person name="de Melo A.L.T.M."/>
            <person name="Pandolfi V."/>
            <person name="Bustamante F.O."/>
            <person name="Brasileiro-Vidal A.C."/>
            <person name="Benko-Iseppon A.M."/>
        </authorList>
    </citation>
    <scope>NUCLEOTIDE SEQUENCE [LARGE SCALE GENOMIC DNA]</scope>
    <source>
        <tissue evidence="2">Leaves</tissue>
    </source>
</reference>
<proteinExistence type="predicted"/>
<protein>
    <submittedName>
        <fullName evidence="2">Uncharacterized protein</fullName>
    </submittedName>
</protein>
<evidence type="ECO:0000313" key="2">
    <source>
        <dbReference type="EMBL" id="MED6123694.1"/>
    </source>
</evidence>
<name>A0ABU6RIG7_9FABA</name>
<evidence type="ECO:0000313" key="3">
    <source>
        <dbReference type="Proteomes" id="UP001341840"/>
    </source>
</evidence>